<dbReference type="InterPro" id="IPR014768">
    <property type="entry name" value="GBD/FH3_dom"/>
</dbReference>
<dbReference type="InterPro" id="IPR010472">
    <property type="entry name" value="FH3_dom"/>
</dbReference>
<dbReference type="PROSITE" id="PS51444">
    <property type="entry name" value="FH2"/>
    <property type="match status" value="1"/>
</dbReference>
<dbReference type="PROSITE" id="PS51232">
    <property type="entry name" value="GBD_FH3"/>
    <property type="match status" value="1"/>
</dbReference>
<proteinExistence type="predicted"/>
<dbReference type="Gene3D" id="1.25.10.10">
    <property type="entry name" value="Leucine-rich Repeat Variant"/>
    <property type="match status" value="1"/>
</dbReference>
<dbReference type="InterPro" id="IPR015425">
    <property type="entry name" value="FH2_Formin"/>
</dbReference>
<dbReference type="SUPFAM" id="SSF48371">
    <property type="entry name" value="ARM repeat"/>
    <property type="match status" value="1"/>
</dbReference>
<dbReference type="PROSITE" id="PS51231">
    <property type="entry name" value="DAD"/>
    <property type="match status" value="1"/>
</dbReference>
<dbReference type="Proteomes" id="UP001652625">
    <property type="component" value="Chromosome 09"/>
</dbReference>
<dbReference type="SMART" id="SM00498">
    <property type="entry name" value="FH2"/>
    <property type="match status" value="1"/>
</dbReference>
<dbReference type="InterPro" id="IPR011989">
    <property type="entry name" value="ARM-like"/>
</dbReference>
<feature type="coiled-coil region" evidence="1">
    <location>
        <begin position="437"/>
        <end position="506"/>
    </location>
</feature>
<evidence type="ECO:0000256" key="1">
    <source>
        <dbReference type="SAM" id="Coils"/>
    </source>
</evidence>
<evidence type="ECO:0000259" key="2">
    <source>
        <dbReference type="PROSITE" id="PS51231"/>
    </source>
</evidence>
<evidence type="ECO:0000313" key="6">
    <source>
        <dbReference type="RefSeq" id="XP_065661275.1"/>
    </source>
</evidence>
<dbReference type="Pfam" id="PF06371">
    <property type="entry name" value="Drf_GBD"/>
    <property type="match status" value="1"/>
</dbReference>
<dbReference type="GeneID" id="100201451"/>
<dbReference type="SMART" id="SM01140">
    <property type="entry name" value="Drf_GBD"/>
    <property type="match status" value="1"/>
</dbReference>
<feature type="domain" description="DAD" evidence="2">
    <location>
        <begin position="999"/>
        <end position="1034"/>
    </location>
</feature>
<dbReference type="InterPro" id="IPR014767">
    <property type="entry name" value="DAD_dom"/>
</dbReference>
<dbReference type="InterPro" id="IPR051425">
    <property type="entry name" value="Formin_Homology"/>
</dbReference>
<dbReference type="Gene3D" id="1.20.58.2220">
    <property type="entry name" value="Formin, FH2 domain"/>
    <property type="match status" value="1"/>
</dbReference>
<evidence type="ECO:0000313" key="5">
    <source>
        <dbReference type="Proteomes" id="UP001652625"/>
    </source>
</evidence>
<evidence type="ECO:0000259" key="3">
    <source>
        <dbReference type="PROSITE" id="PS51232"/>
    </source>
</evidence>
<dbReference type="SUPFAM" id="SSF101447">
    <property type="entry name" value="Formin homology 2 domain (FH2 domain)"/>
    <property type="match status" value="1"/>
</dbReference>
<dbReference type="Pfam" id="PF02181">
    <property type="entry name" value="FH2"/>
    <property type="match status" value="1"/>
</dbReference>
<reference evidence="6" key="1">
    <citation type="submission" date="2025-08" db="UniProtKB">
        <authorList>
            <consortium name="RefSeq"/>
        </authorList>
    </citation>
    <scope>IDENTIFICATION</scope>
</reference>
<feature type="domain" description="GBD/FH3" evidence="3">
    <location>
        <begin position="43"/>
        <end position="413"/>
    </location>
</feature>
<keyword evidence="1" id="KW-0175">Coiled coil</keyword>
<dbReference type="InterPro" id="IPR042201">
    <property type="entry name" value="FH2_Formin_sf"/>
</dbReference>
<dbReference type="Gene3D" id="1.10.238.150">
    <property type="entry name" value="Formin, FH3 diaphanous domain"/>
    <property type="match status" value="1"/>
</dbReference>
<dbReference type="PANTHER" id="PTHR45725:SF1">
    <property type="entry name" value="DISHEVELLED ASSOCIATED ACTIVATOR OF MORPHOGENESIS, ISOFORM D"/>
    <property type="match status" value="1"/>
</dbReference>
<protein>
    <submittedName>
        <fullName evidence="6">Disheveled-associated activator of morphogenesis 2 isoform X4</fullName>
    </submittedName>
</protein>
<dbReference type="InterPro" id="IPR016024">
    <property type="entry name" value="ARM-type_fold"/>
</dbReference>
<dbReference type="InterPro" id="IPR010473">
    <property type="entry name" value="GTPase-bd"/>
</dbReference>
<feature type="domain" description="FH2" evidence="4">
    <location>
        <begin position="575"/>
        <end position="977"/>
    </location>
</feature>
<dbReference type="SMART" id="SM01139">
    <property type="entry name" value="Drf_FH3"/>
    <property type="match status" value="1"/>
</dbReference>
<keyword evidence="5" id="KW-1185">Reference proteome</keyword>
<evidence type="ECO:0000259" key="4">
    <source>
        <dbReference type="PROSITE" id="PS51444"/>
    </source>
</evidence>
<dbReference type="PANTHER" id="PTHR45725">
    <property type="entry name" value="FORMIN HOMOLOGY 2 FAMILY MEMBER"/>
    <property type="match status" value="1"/>
</dbReference>
<accession>A0ABM4CHS4</accession>
<organism evidence="5 6">
    <name type="scientific">Hydra vulgaris</name>
    <name type="common">Hydra</name>
    <name type="synonym">Hydra attenuata</name>
    <dbReference type="NCBI Taxonomy" id="6087"/>
    <lineage>
        <taxon>Eukaryota</taxon>
        <taxon>Metazoa</taxon>
        <taxon>Cnidaria</taxon>
        <taxon>Hydrozoa</taxon>
        <taxon>Hydroidolina</taxon>
        <taxon>Anthoathecata</taxon>
        <taxon>Aplanulata</taxon>
        <taxon>Hydridae</taxon>
        <taxon>Hydra</taxon>
    </lineage>
</organism>
<gene>
    <name evidence="6" type="primary">LOC100201451</name>
</gene>
<dbReference type="Pfam" id="PF06367">
    <property type="entry name" value="Drf_FH3"/>
    <property type="match status" value="1"/>
</dbReference>
<dbReference type="RefSeq" id="XP_065661275.1">
    <property type="nucleotide sequence ID" value="XM_065805203.1"/>
</dbReference>
<name>A0ABM4CHS4_HYDVU</name>
<sequence>MPFKRPRSGLFSCFSSSDLQPDITIRYEPEGAGAFALQSFNITPMPDIAELNSKFSELVDELDLTAVCKEAMFDLPPEKKWQIYCSRFKGSNESSVSPDHYLKKLHALNSLYYQRSDEEIKARTKFLDELKTALRTQPMSFVLWFLNNEGLQCLVDILANMDWETCESTIHTACIGCLKALMNNSNGRSEVLAHPNCINIIAQSLITENLKTKTAVLEILGACCLVPGGHKKVLDAMCHFQQYAEERSRFQSLINDLDRTSGLHKDEFASKIAIMSFINAALRYGAGAEHLEFRIHLRFEFLMLGLQPIMDKLRKLDNLTLDRHLDFFEMVQKEDEKELCKRYGSIKIDAKSANNMLGVLKQKIGHTTCYTHLLSIMQHLLLFPVDQTKEAFGYWRMLDRIVQEIALQQKDGSDPDVAPVDIHIAHIIERMNTDDFKDETVSKLAKRESELEEMKNTIEKMADRLEKESSSLEELKKKFEELLSQKDILEQQLNNEKIIKNKLESLVKDQSTLNDIAKISTISELPIPFYQPTSPTIVPDSKIVTPPPPPPPPPVFGEVPLAPPLLATTNITKKKSKLPKPSQPLKSFNWSKLSDIKLKNTIWEDIDENKVVPYLDFEEIDEMFSAYQKREKIEDEEDGTQNIFIHNKPKELSFIDNRRAQNCQILLKRINLSNDEIRMALIKMDPEEKLTKDILEQMLKFVPTQDEGILLQSHSKEAFKFALGDRYLYEMSRIVHFEERLKALCYKKTFTERISEIKPKIQCIVSACRQLSRSKRLCTLLEIILCLGNYMNKGSRSNASGFKVISLNKIIDTKSSLDKRITLLHYIVDLLSKKFPQVYNLEEELFDVKNAIKYNIPELNIDLKLLKNGFLDLQKELEFQINNKIKDENDNFISVITSFLKFCNFSLKEVEVMYSEMDAKLNMTIAHFGEDAKSLSSDEFFNIFYSFLVSFEEVKSENIIFKKEKNDSRKANVEEKGNRRTSSSKLLLFKNSNDRRSLSERSPGEFDDLISALRTGDVFGDDISVFNKHRKRKQKLAHTNGK</sequence>